<evidence type="ECO:0000313" key="4">
    <source>
        <dbReference type="EMBL" id="CAF3651866.1"/>
    </source>
</evidence>
<dbReference type="Proteomes" id="UP000663874">
    <property type="component" value="Unassembled WGS sequence"/>
</dbReference>
<evidence type="ECO:0000313" key="7">
    <source>
        <dbReference type="Proteomes" id="UP000663874"/>
    </source>
</evidence>
<dbReference type="EMBL" id="CAJOBE010001308">
    <property type="protein sequence ID" value="CAF3732383.1"/>
    <property type="molecule type" value="Genomic_DNA"/>
</dbReference>
<dbReference type="Proteomes" id="UP000663882">
    <property type="component" value="Unassembled WGS sequence"/>
</dbReference>
<dbReference type="Proteomes" id="UP000663823">
    <property type="component" value="Unassembled WGS sequence"/>
</dbReference>
<dbReference type="EMBL" id="CAJOAX010000799">
    <property type="protein sequence ID" value="CAF3651866.1"/>
    <property type="molecule type" value="Genomic_DNA"/>
</dbReference>
<feature type="domain" description="Methyltransferase" evidence="1">
    <location>
        <begin position="54"/>
        <end position="181"/>
    </location>
</feature>
<dbReference type="PANTHER" id="PTHR43591">
    <property type="entry name" value="METHYLTRANSFERASE"/>
    <property type="match status" value="1"/>
</dbReference>
<protein>
    <recommendedName>
        <fullName evidence="1">Methyltransferase domain-containing protein</fullName>
    </recommendedName>
</protein>
<dbReference type="OrthoDB" id="10017101at2759"/>
<comment type="caution">
    <text evidence="5">The sequence shown here is derived from an EMBL/GenBank/DDBJ whole genome shotgun (WGS) entry which is preliminary data.</text>
</comment>
<dbReference type="EMBL" id="CAJOBD010002813">
    <property type="protein sequence ID" value="CAF3909784.1"/>
    <property type="molecule type" value="Genomic_DNA"/>
</dbReference>
<dbReference type="CDD" id="cd02440">
    <property type="entry name" value="AdoMet_MTases"/>
    <property type="match status" value="1"/>
</dbReference>
<reference evidence="5" key="1">
    <citation type="submission" date="2021-02" db="EMBL/GenBank/DDBJ databases">
        <authorList>
            <person name="Nowell W R."/>
        </authorList>
    </citation>
    <scope>NUCLEOTIDE SEQUENCE</scope>
</reference>
<dbReference type="Pfam" id="PF13847">
    <property type="entry name" value="Methyltransf_31"/>
    <property type="match status" value="1"/>
</dbReference>
<evidence type="ECO:0000259" key="1">
    <source>
        <dbReference type="Pfam" id="PF13847"/>
    </source>
</evidence>
<name>A0A818WWZ0_9BILA</name>
<organism evidence="5 7">
    <name type="scientific">Rotaria sordida</name>
    <dbReference type="NCBI Taxonomy" id="392033"/>
    <lineage>
        <taxon>Eukaryota</taxon>
        <taxon>Metazoa</taxon>
        <taxon>Spiralia</taxon>
        <taxon>Gnathifera</taxon>
        <taxon>Rotifera</taxon>
        <taxon>Eurotatoria</taxon>
        <taxon>Bdelloidea</taxon>
        <taxon>Philodinida</taxon>
        <taxon>Philodinidae</taxon>
        <taxon>Rotaria</taxon>
    </lineage>
</organism>
<dbReference type="SUPFAM" id="SSF53335">
    <property type="entry name" value="S-adenosyl-L-methionine-dependent methyltransferases"/>
    <property type="match status" value="1"/>
</dbReference>
<evidence type="ECO:0000313" key="2">
    <source>
        <dbReference type="EMBL" id="CAF1124046.1"/>
    </source>
</evidence>
<evidence type="ECO:0000313" key="5">
    <source>
        <dbReference type="EMBL" id="CAF3732383.1"/>
    </source>
</evidence>
<dbReference type="Proteomes" id="UP000663864">
    <property type="component" value="Unassembled WGS sequence"/>
</dbReference>
<proteinExistence type="predicted"/>
<accession>A0A818WWZ0</accession>
<dbReference type="Proteomes" id="UP000663836">
    <property type="component" value="Unassembled WGS sequence"/>
</dbReference>
<gene>
    <name evidence="5" type="ORF">FNK824_LOCUS11177</name>
    <name evidence="6" type="ORF">JBS370_LOCUS21334</name>
    <name evidence="4" type="ORF">OTI717_LOCUS9417</name>
    <name evidence="3" type="ORF">RFH988_LOCUS22801</name>
    <name evidence="2" type="ORF">ZHD862_LOCUS18787</name>
</gene>
<dbReference type="EMBL" id="CAJNOO010001539">
    <property type="protein sequence ID" value="CAF1167832.1"/>
    <property type="molecule type" value="Genomic_DNA"/>
</dbReference>
<dbReference type="AlphaFoldDB" id="A0A818WWZ0"/>
<sequence length="213" mass="24423">MYWPAYPYQQYGRHYYMGRLIGEVMPHCNVHHLMRLGRESQEYPDFMLALLNIKPGMIVADIGAGVGYNSLRLARLVGPYGRVFATDIQSEMLNQLMTNAYTLGLSNNIIPILASHCNVNLPPNSCDLILMLDTYHECINPPAVLSGLHRALKPYGRLVLVEYRLEDSLTPNMYDDHRMSTGQARFELELNGFFLSQTFESLPWQHILIFNKK</sequence>
<dbReference type="EMBL" id="CAJNOT010000993">
    <property type="protein sequence ID" value="CAF1124046.1"/>
    <property type="molecule type" value="Genomic_DNA"/>
</dbReference>
<dbReference type="InterPro" id="IPR029063">
    <property type="entry name" value="SAM-dependent_MTases_sf"/>
</dbReference>
<evidence type="ECO:0000313" key="3">
    <source>
        <dbReference type="EMBL" id="CAF1167832.1"/>
    </source>
</evidence>
<dbReference type="Gene3D" id="3.40.50.150">
    <property type="entry name" value="Vaccinia Virus protein VP39"/>
    <property type="match status" value="1"/>
</dbReference>
<evidence type="ECO:0000313" key="6">
    <source>
        <dbReference type="EMBL" id="CAF3909784.1"/>
    </source>
</evidence>
<dbReference type="InterPro" id="IPR025714">
    <property type="entry name" value="Methyltranfer_dom"/>
</dbReference>